<keyword evidence="7" id="KW-0808">Transferase</keyword>
<protein>
    <recommendedName>
        <fullName evidence="3">histidine kinase</fullName>
        <ecNumber evidence="3">2.7.13.3</ecNumber>
    </recommendedName>
</protein>
<evidence type="ECO:0000256" key="2">
    <source>
        <dbReference type="ARBA" id="ARBA00004429"/>
    </source>
</evidence>
<dbReference type="AlphaFoldDB" id="A0A1I1YUQ7"/>
<comment type="catalytic activity">
    <reaction evidence="1">
        <text>ATP + protein L-histidine = ADP + protein N-phospho-L-histidine.</text>
        <dbReference type="EC" id="2.7.13.3"/>
    </reaction>
</comment>
<dbReference type="Pfam" id="PF00672">
    <property type="entry name" value="HAMP"/>
    <property type="match status" value="1"/>
</dbReference>
<dbReference type="Gene3D" id="1.10.287.130">
    <property type="match status" value="1"/>
</dbReference>
<dbReference type="InterPro" id="IPR003660">
    <property type="entry name" value="HAMP_dom"/>
</dbReference>
<keyword evidence="8 15" id="KW-0812">Transmembrane</keyword>
<keyword evidence="5" id="KW-0997">Cell inner membrane</keyword>
<feature type="domain" description="HAMP" evidence="17">
    <location>
        <begin position="168"/>
        <end position="220"/>
    </location>
</feature>
<evidence type="ECO:0000256" key="14">
    <source>
        <dbReference type="ARBA" id="ARBA00023136"/>
    </source>
</evidence>
<dbReference type="InterPro" id="IPR036890">
    <property type="entry name" value="HATPase_C_sf"/>
</dbReference>
<reference evidence="19" key="1">
    <citation type="submission" date="2016-10" db="EMBL/GenBank/DDBJ databases">
        <authorList>
            <person name="Varghese N."/>
            <person name="Submissions S."/>
        </authorList>
    </citation>
    <scope>NUCLEOTIDE SEQUENCE [LARGE SCALE GENOMIC DNA]</scope>
    <source>
        <strain evidence="19">JCM 2783</strain>
    </source>
</reference>
<dbReference type="SMART" id="SM00304">
    <property type="entry name" value="HAMP"/>
    <property type="match status" value="1"/>
</dbReference>
<evidence type="ECO:0000256" key="13">
    <source>
        <dbReference type="ARBA" id="ARBA00023012"/>
    </source>
</evidence>
<dbReference type="EMBL" id="FOMO01000012">
    <property type="protein sequence ID" value="SFE23344.1"/>
    <property type="molecule type" value="Genomic_DNA"/>
</dbReference>
<evidence type="ECO:0000313" key="19">
    <source>
        <dbReference type="Proteomes" id="UP000243950"/>
    </source>
</evidence>
<evidence type="ECO:0000259" key="16">
    <source>
        <dbReference type="PROSITE" id="PS50109"/>
    </source>
</evidence>
<evidence type="ECO:0000256" key="4">
    <source>
        <dbReference type="ARBA" id="ARBA00022475"/>
    </source>
</evidence>
<dbReference type="EC" id="2.7.13.3" evidence="3"/>
<keyword evidence="6" id="KW-0597">Phosphoprotein</keyword>
<dbReference type="CDD" id="cd00082">
    <property type="entry name" value="HisKA"/>
    <property type="match status" value="1"/>
</dbReference>
<keyword evidence="19" id="KW-1185">Reference proteome</keyword>
<dbReference type="Proteomes" id="UP000243950">
    <property type="component" value="Unassembled WGS sequence"/>
</dbReference>
<evidence type="ECO:0000259" key="17">
    <source>
        <dbReference type="PROSITE" id="PS50885"/>
    </source>
</evidence>
<organism evidence="18 19">
    <name type="scientific">Pseudomonas straminea</name>
    <dbReference type="NCBI Taxonomy" id="47882"/>
    <lineage>
        <taxon>Bacteria</taxon>
        <taxon>Pseudomonadati</taxon>
        <taxon>Pseudomonadota</taxon>
        <taxon>Gammaproteobacteria</taxon>
        <taxon>Pseudomonadales</taxon>
        <taxon>Pseudomonadaceae</taxon>
        <taxon>Phytopseudomonas</taxon>
    </lineage>
</organism>
<evidence type="ECO:0000256" key="6">
    <source>
        <dbReference type="ARBA" id="ARBA00022553"/>
    </source>
</evidence>
<name>A0A1I1YUQ7_PSEOC</name>
<dbReference type="InterPro" id="IPR003594">
    <property type="entry name" value="HATPase_dom"/>
</dbReference>
<feature type="domain" description="Histidine kinase" evidence="16">
    <location>
        <begin position="228"/>
        <end position="430"/>
    </location>
</feature>
<dbReference type="GO" id="GO:0005886">
    <property type="term" value="C:plasma membrane"/>
    <property type="evidence" value="ECO:0007669"/>
    <property type="project" value="UniProtKB-SubCell"/>
</dbReference>
<accession>A0A1I1YUQ7</accession>
<evidence type="ECO:0000256" key="11">
    <source>
        <dbReference type="ARBA" id="ARBA00022840"/>
    </source>
</evidence>
<dbReference type="InterPro" id="IPR004358">
    <property type="entry name" value="Sig_transdc_His_kin-like_C"/>
</dbReference>
<feature type="transmembrane region" description="Helical" evidence="15">
    <location>
        <begin position="15"/>
        <end position="36"/>
    </location>
</feature>
<evidence type="ECO:0000256" key="7">
    <source>
        <dbReference type="ARBA" id="ARBA00022679"/>
    </source>
</evidence>
<evidence type="ECO:0000256" key="9">
    <source>
        <dbReference type="ARBA" id="ARBA00022741"/>
    </source>
</evidence>
<dbReference type="SMART" id="SM00388">
    <property type="entry name" value="HisKA"/>
    <property type="match status" value="1"/>
</dbReference>
<evidence type="ECO:0000256" key="12">
    <source>
        <dbReference type="ARBA" id="ARBA00022989"/>
    </source>
</evidence>
<dbReference type="SMART" id="SM00387">
    <property type="entry name" value="HATPase_c"/>
    <property type="match status" value="1"/>
</dbReference>
<proteinExistence type="predicted"/>
<dbReference type="InterPro" id="IPR005467">
    <property type="entry name" value="His_kinase_dom"/>
</dbReference>
<evidence type="ECO:0000256" key="1">
    <source>
        <dbReference type="ARBA" id="ARBA00000085"/>
    </source>
</evidence>
<dbReference type="Gene3D" id="3.30.565.10">
    <property type="entry name" value="Histidine kinase-like ATPase, C-terminal domain"/>
    <property type="match status" value="1"/>
</dbReference>
<feature type="transmembrane region" description="Helical" evidence="15">
    <location>
        <begin position="145"/>
        <end position="167"/>
    </location>
</feature>
<dbReference type="PANTHER" id="PTHR44936:SF5">
    <property type="entry name" value="SENSOR HISTIDINE KINASE ENVZ"/>
    <property type="match status" value="1"/>
</dbReference>
<keyword evidence="14 15" id="KW-0472">Membrane</keyword>
<sequence length="437" mass="48716">MKAPLWFPQSFFSRTLWLVLIVVLFSKALTLVYLMMNEDVLVDRQYSHGAALTLRAYWAADPEDRANIAEAAGLKRVTRAEVPASEEHWPYSEIFQRQMQSELGPDTETRVRAKSPPALWVHAPTLGEDWVRVPLYPHPLRGQRIWSVLGWFLGIGLLSTAAAWIFVRQLSAPLKRLVIAARQFGQGRSVRLPVGDTPSEMAEVYRAFNQMAEDVEQAGRERELMLAGVSHDLRTPLTRLRLSLEFLDHDSELTDDMVRDIEDMDAILDQFLAFIRDGRDEPVEELELTELIREVVAPYNQKQEQVRLFLEPVPAFPLRRVSIKRLIVNLIENALRYGGGAVEIVLSIADDHSAPYVVLSVLDRGAGIDPSELGSIVNPFIRGDSARGGKGAGLGLAIVKRIASLHGGSVELRNRSGGGLEARICLPLGLLLPRDAA</sequence>
<keyword evidence="4" id="KW-1003">Cell membrane</keyword>
<gene>
    <name evidence="18" type="ORF">SAMN05216372_11265</name>
</gene>
<keyword evidence="12 15" id="KW-1133">Transmembrane helix</keyword>
<dbReference type="PROSITE" id="PS50885">
    <property type="entry name" value="HAMP"/>
    <property type="match status" value="1"/>
</dbReference>
<dbReference type="Pfam" id="PF00512">
    <property type="entry name" value="HisKA"/>
    <property type="match status" value="1"/>
</dbReference>
<keyword evidence="13" id="KW-0902">Two-component regulatory system</keyword>
<dbReference type="CDD" id="cd06225">
    <property type="entry name" value="HAMP"/>
    <property type="match status" value="1"/>
</dbReference>
<dbReference type="GO" id="GO:0005524">
    <property type="term" value="F:ATP binding"/>
    <property type="evidence" value="ECO:0007669"/>
    <property type="project" value="UniProtKB-KW"/>
</dbReference>
<keyword evidence="11" id="KW-0067">ATP-binding</keyword>
<dbReference type="SUPFAM" id="SSF47384">
    <property type="entry name" value="Homodimeric domain of signal transducing histidine kinase"/>
    <property type="match status" value="1"/>
</dbReference>
<evidence type="ECO:0000256" key="15">
    <source>
        <dbReference type="SAM" id="Phobius"/>
    </source>
</evidence>
<dbReference type="PANTHER" id="PTHR44936">
    <property type="entry name" value="SENSOR PROTEIN CREC"/>
    <property type="match status" value="1"/>
</dbReference>
<dbReference type="SUPFAM" id="SSF55874">
    <property type="entry name" value="ATPase domain of HSP90 chaperone/DNA topoisomerase II/histidine kinase"/>
    <property type="match status" value="1"/>
</dbReference>
<dbReference type="PRINTS" id="PR00344">
    <property type="entry name" value="BCTRLSENSOR"/>
</dbReference>
<dbReference type="PROSITE" id="PS50109">
    <property type="entry name" value="HIS_KIN"/>
    <property type="match status" value="1"/>
</dbReference>
<dbReference type="InterPro" id="IPR003661">
    <property type="entry name" value="HisK_dim/P_dom"/>
</dbReference>
<dbReference type="InterPro" id="IPR050980">
    <property type="entry name" value="2C_sensor_his_kinase"/>
</dbReference>
<keyword evidence="10 18" id="KW-0418">Kinase</keyword>
<evidence type="ECO:0000256" key="5">
    <source>
        <dbReference type="ARBA" id="ARBA00022519"/>
    </source>
</evidence>
<dbReference type="InterPro" id="IPR036097">
    <property type="entry name" value="HisK_dim/P_sf"/>
</dbReference>
<evidence type="ECO:0000256" key="10">
    <source>
        <dbReference type="ARBA" id="ARBA00022777"/>
    </source>
</evidence>
<evidence type="ECO:0000256" key="3">
    <source>
        <dbReference type="ARBA" id="ARBA00012438"/>
    </source>
</evidence>
<keyword evidence="9" id="KW-0547">Nucleotide-binding</keyword>
<evidence type="ECO:0000256" key="8">
    <source>
        <dbReference type="ARBA" id="ARBA00022692"/>
    </source>
</evidence>
<evidence type="ECO:0000313" key="18">
    <source>
        <dbReference type="EMBL" id="SFE23344.1"/>
    </source>
</evidence>
<dbReference type="Pfam" id="PF02518">
    <property type="entry name" value="HATPase_c"/>
    <property type="match status" value="1"/>
</dbReference>
<comment type="subcellular location">
    <subcellularLocation>
        <location evidence="2">Cell inner membrane</location>
        <topology evidence="2">Multi-pass membrane protein</topology>
    </subcellularLocation>
</comment>
<dbReference type="RefSeq" id="WP_093507118.1">
    <property type="nucleotide sequence ID" value="NZ_BSSG01000012.1"/>
</dbReference>
<dbReference type="GO" id="GO:0000155">
    <property type="term" value="F:phosphorelay sensor kinase activity"/>
    <property type="evidence" value="ECO:0007669"/>
    <property type="project" value="InterPro"/>
</dbReference>